<reference evidence="2" key="1">
    <citation type="journal article" date="2022" name="Int. J. Mol. Sci.">
        <title>Draft Genome of Tanacetum Coccineum: Genomic Comparison of Closely Related Tanacetum-Family Plants.</title>
        <authorList>
            <person name="Yamashiro T."/>
            <person name="Shiraishi A."/>
            <person name="Nakayama K."/>
            <person name="Satake H."/>
        </authorList>
    </citation>
    <scope>NUCLEOTIDE SEQUENCE</scope>
</reference>
<feature type="compositionally biased region" description="Acidic residues" evidence="1">
    <location>
        <begin position="103"/>
        <end position="114"/>
    </location>
</feature>
<protein>
    <submittedName>
        <fullName evidence="2">Uncharacterized protein</fullName>
    </submittedName>
</protein>
<name>A0ABQ5GVQ3_9ASTR</name>
<proteinExistence type="predicted"/>
<evidence type="ECO:0000313" key="3">
    <source>
        <dbReference type="Proteomes" id="UP001151760"/>
    </source>
</evidence>
<evidence type="ECO:0000256" key="1">
    <source>
        <dbReference type="SAM" id="MobiDB-lite"/>
    </source>
</evidence>
<sequence>MSVAKENSNKRLRSRQKYFVIISIDVTEEFKLEIVAAESLIPSPPVDFPFDLLLHLYSIIMANLPPLNNSPNVPENEQAPAAPAGFDPQWIGGHNPNNNNGWIEEDDEDEVEAE</sequence>
<dbReference type="Proteomes" id="UP001151760">
    <property type="component" value="Unassembled WGS sequence"/>
</dbReference>
<dbReference type="EMBL" id="BQNB010018904">
    <property type="protein sequence ID" value="GJT79495.1"/>
    <property type="molecule type" value="Genomic_DNA"/>
</dbReference>
<accession>A0ABQ5GVQ3</accession>
<evidence type="ECO:0000313" key="2">
    <source>
        <dbReference type="EMBL" id="GJT79495.1"/>
    </source>
</evidence>
<keyword evidence="3" id="KW-1185">Reference proteome</keyword>
<organism evidence="2 3">
    <name type="scientific">Tanacetum coccineum</name>
    <dbReference type="NCBI Taxonomy" id="301880"/>
    <lineage>
        <taxon>Eukaryota</taxon>
        <taxon>Viridiplantae</taxon>
        <taxon>Streptophyta</taxon>
        <taxon>Embryophyta</taxon>
        <taxon>Tracheophyta</taxon>
        <taxon>Spermatophyta</taxon>
        <taxon>Magnoliopsida</taxon>
        <taxon>eudicotyledons</taxon>
        <taxon>Gunneridae</taxon>
        <taxon>Pentapetalae</taxon>
        <taxon>asterids</taxon>
        <taxon>campanulids</taxon>
        <taxon>Asterales</taxon>
        <taxon>Asteraceae</taxon>
        <taxon>Asteroideae</taxon>
        <taxon>Anthemideae</taxon>
        <taxon>Anthemidinae</taxon>
        <taxon>Tanacetum</taxon>
    </lineage>
</organism>
<reference evidence="2" key="2">
    <citation type="submission" date="2022-01" db="EMBL/GenBank/DDBJ databases">
        <authorList>
            <person name="Yamashiro T."/>
            <person name="Shiraishi A."/>
            <person name="Satake H."/>
            <person name="Nakayama K."/>
        </authorList>
    </citation>
    <scope>NUCLEOTIDE SEQUENCE</scope>
</reference>
<gene>
    <name evidence="2" type="ORF">Tco_1053837</name>
</gene>
<comment type="caution">
    <text evidence="2">The sequence shown here is derived from an EMBL/GenBank/DDBJ whole genome shotgun (WGS) entry which is preliminary data.</text>
</comment>
<feature type="compositionally biased region" description="Low complexity" evidence="1">
    <location>
        <begin position="67"/>
        <end position="77"/>
    </location>
</feature>
<feature type="region of interest" description="Disordered" evidence="1">
    <location>
        <begin position="67"/>
        <end position="114"/>
    </location>
</feature>